<dbReference type="OrthoDB" id="3124872at2759"/>
<gene>
    <name evidence="2" type="ORF">MVEN_02340500</name>
</gene>
<name>A0A8H7CET8_9AGAR</name>
<dbReference type="EMBL" id="JACAZI010000028">
    <property type="protein sequence ID" value="KAF7333836.1"/>
    <property type="molecule type" value="Genomic_DNA"/>
</dbReference>
<accession>A0A8H7CET8</accession>
<organism evidence="2 3">
    <name type="scientific">Mycena venus</name>
    <dbReference type="NCBI Taxonomy" id="2733690"/>
    <lineage>
        <taxon>Eukaryota</taxon>
        <taxon>Fungi</taxon>
        <taxon>Dikarya</taxon>
        <taxon>Basidiomycota</taxon>
        <taxon>Agaricomycotina</taxon>
        <taxon>Agaricomycetes</taxon>
        <taxon>Agaricomycetidae</taxon>
        <taxon>Agaricales</taxon>
        <taxon>Marasmiineae</taxon>
        <taxon>Mycenaceae</taxon>
        <taxon>Mycena</taxon>
    </lineage>
</organism>
<sequence>MLDSRMDSDIEEIEPPTDNHRTASRGRKHSASPSFALDEWEEGCKRARSTSHGSGYSLEPEQQSDSDHSPFLQPVTSSFVFDPDNNQGSTPSTYANTPAIVTTAASTSAHRSVSVSASTPSVSANSPSAGGPLLAGISNPRPYTRPTVPTCMVAT</sequence>
<reference evidence="2" key="1">
    <citation type="submission" date="2020-05" db="EMBL/GenBank/DDBJ databases">
        <title>Mycena genomes resolve the evolution of fungal bioluminescence.</title>
        <authorList>
            <person name="Tsai I.J."/>
        </authorList>
    </citation>
    <scope>NUCLEOTIDE SEQUENCE</scope>
    <source>
        <strain evidence="2">CCC161011</strain>
    </source>
</reference>
<protein>
    <submittedName>
        <fullName evidence="2">Uncharacterized protein</fullName>
    </submittedName>
</protein>
<evidence type="ECO:0000313" key="2">
    <source>
        <dbReference type="EMBL" id="KAF7333836.1"/>
    </source>
</evidence>
<comment type="caution">
    <text evidence="2">The sequence shown here is derived from an EMBL/GenBank/DDBJ whole genome shotgun (WGS) entry which is preliminary data.</text>
</comment>
<evidence type="ECO:0000313" key="3">
    <source>
        <dbReference type="Proteomes" id="UP000620124"/>
    </source>
</evidence>
<dbReference type="AlphaFoldDB" id="A0A8H7CET8"/>
<keyword evidence="3" id="KW-1185">Reference proteome</keyword>
<feature type="compositionally biased region" description="Polar residues" evidence="1">
    <location>
        <begin position="74"/>
        <end position="111"/>
    </location>
</feature>
<evidence type="ECO:0000256" key="1">
    <source>
        <dbReference type="SAM" id="MobiDB-lite"/>
    </source>
</evidence>
<proteinExistence type="predicted"/>
<dbReference type="Proteomes" id="UP000620124">
    <property type="component" value="Unassembled WGS sequence"/>
</dbReference>
<feature type="region of interest" description="Disordered" evidence="1">
    <location>
        <begin position="1"/>
        <end position="148"/>
    </location>
</feature>
<feature type="compositionally biased region" description="Low complexity" evidence="1">
    <location>
        <begin position="112"/>
        <end position="129"/>
    </location>
</feature>